<gene>
    <name evidence="2" type="ORF">CIMG_11628</name>
</gene>
<organism evidence="2 3">
    <name type="scientific">Coccidioides immitis (strain RS)</name>
    <name type="common">Valley fever fungus</name>
    <dbReference type="NCBI Taxonomy" id="246410"/>
    <lineage>
        <taxon>Eukaryota</taxon>
        <taxon>Fungi</taxon>
        <taxon>Dikarya</taxon>
        <taxon>Ascomycota</taxon>
        <taxon>Pezizomycotina</taxon>
        <taxon>Eurotiomycetes</taxon>
        <taxon>Eurotiomycetidae</taxon>
        <taxon>Onygenales</taxon>
        <taxon>Onygenaceae</taxon>
        <taxon>Coccidioides</taxon>
    </lineage>
</organism>
<dbReference type="VEuPathDB" id="FungiDB:CIMG_11628"/>
<reference evidence="3" key="2">
    <citation type="journal article" date="2010" name="Genome Res.">
        <title>Population genomic sequencing of Coccidioides fungi reveals recent hybridization and transposon control.</title>
        <authorList>
            <person name="Neafsey D.E."/>
            <person name="Barker B.M."/>
            <person name="Sharpton T.J."/>
            <person name="Stajich J.E."/>
            <person name="Park D.J."/>
            <person name="Whiston E."/>
            <person name="Hung C.-Y."/>
            <person name="McMahan C."/>
            <person name="White J."/>
            <person name="Sykes S."/>
            <person name="Heiman D."/>
            <person name="Young S."/>
            <person name="Zeng Q."/>
            <person name="Abouelleil A."/>
            <person name="Aftuck L."/>
            <person name="Bessette D."/>
            <person name="Brown A."/>
            <person name="FitzGerald M."/>
            <person name="Lui A."/>
            <person name="Macdonald J.P."/>
            <person name="Priest M."/>
            <person name="Orbach M.J."/>
            <person name="Galgiani J.N."/>
            <person name="Kirkland T.N."/>
            <person name="Cole G.T."/>
            <person name="Birren B.W."/>
            <person name="Henn M.R."/>
            <person name="Taylor J.W."/>
            <person name="Rounsley S.D."/>
        </authorList>
    </citation>
    <scope>GENOME REANNOTATION</scope>
    <source>
        <strain evidence="3">RS</strain>
    </source>
</reference>
<name>A0A0D8JT62_COCIM</name>
<dbReference type="RefSeq" id="XP_012214045.1">
    <property type="nucleotide sequence ID" value="XM_012358622.1"/>
</dbReference>
<sequence>MADKGEQFPGSQQPGDTKNTAERLSESTKSGSEGAKQKAQGVMDQAKETASKATESMSKSMGMGGEQK</sequence>
<reference evidence="3" key="1">
    <citation type="journal article" date="2009" name="Genome Res.">
        <title>Comparative genomic analyses of the human fungal pathogens Coccidioides and their relatives.</title>
        <authorList>
            <person name="Sharpton T.J."/>
            <person name="Stajich J.E."/>
            <person name="Rounsley S.D."/>
            <person name="Gardner M.J."/>
            <person name="Wortman J.R."/>
            <person name="Jordar V.S."/>
            <person name="Maiti R."/>
            <person name="Kodira C.D."/>
            <person name="Neafsey D.E."/>
            <person name="Zeng Q."/>
            <person name="Hung C.-Y."/>
            <person name="McMahan C."/>
            <person name="Muszewska A."/>
            <person name="Grynberg M."/>
            <person name="Mandel M.A."/>
            <person name="Kellner E.M."/>
            <person name="Barker B.M."/>
            <person name="Galgiani J.N."/>
            <person name="Orbach M.J."/>
            <person name="Kirkland T.N."/>
            <person name="Cole G.T."/>
            <person name="Henn M.R."/>
            <person name="Birren B.W."/>
            <person name="Taylor J.W."/>
        </authorList>
    </citation>
    <scope>NUCLEOTIDE SEQUENCE [LARGE SCALE GENOMIC DNA]</scope>
    <source>
        <strain evidence="3">RS</strain>
    </source>
</reference>
<dbReference type="InParanoid" id="A0A0D8JT62"/>
<keyword evidence="3" id="KW-1185">Reference proteome</keyword>
<feature type="compositionally biased region" description="Polar residues" evidence="1">
    <location>
        <begin position="9"/>
        <end position="18"/>
    </location>
</feature>
<dbReference type="KEGG" id="cim:CIMG_11628"/>
<evidence type="ECO:0000313" key="2">
    <source>
        <dbReference type="EMBL" id="KJF60482.1"/>
    </source>
</evidence>
<dbReference type="EMBL" id="GG704912">
    <property type="protein sequence ID" value="KJF60482.1"/>
    <property type="molecule type" value="Genomic_DNA"/>
</dbReference>
<dbReference type="OMA" id="TYPKTND"/>
<evidence type="ECO:0000313" key="3">
    <source>
        <dbReference type="Proteomes" id="UP000001261"/>
    </source>
</evidence>
<dbReference type="Gene3D" id="6.10.280.100">
    <property type="match status" value="1"/>
</dbReference>
<feature type="region of interest" description="Disordered" evidence="1">
    <location>
        <begin position="1"/>
        <end position="68"/>
    </location>
</feature>
<proteinExistence type="predicted"/>
<dbReference type="AlphaFoldDB" id="A0A0D8JT62"/>
<accession>A0A0D8JT62</accession>
<dbReference type="GeneID" id="24163798"/>
<evidence type="ECO:0000256" key="1">
    <source>
        <dbReference type="SAM" id="MobiDB-lite"/>
    </source>
</evidence>
<dbReference type="OrthoDB" id="4204330at2759"/>
<protein>
    <submittedName>
        <fullName evidence="2">Uncharacterized protein</fullName>
    </submittedName>
</protein>
<dbReference type="Proteomes" id="UP000001261">
    <property type="component" value="Unassembled WGS sequence"/>
</dbReference>